<gene>
    <name evidence="1" type="ORF">V6N11_072182</name>
</gene>
<dbReference type="PANTHER" id="PTHR47723">
    <property type="entry name" value="OS05G0353850 PROTEIN"/>
    <property type="match status" value="1"/>
</dbReference>
<sequence>MVWAEHYLATFQADYRFPSAANELIQWKHGRSRWVTLNTDGALNTSSSIGSVVGLLRDHEGSWLFGFNKHIGISSILEAKL</sequence>
<proteinExistence type="predicted"/>
<protein>
    <recommendedName>
        <fullName evidence="3">RNase H type-1 domain-containing protein</fullName>
    </recommendedName>
</protein>
<reference evidence="1 2" key="1">
    <citation type="journal article" date="2024" name="G3 (Bethesda)">
        <title>Genome assembly of Hibiscus sabdariffa L. provides insights into metabolisms of medicinal natural products.</title>
        <authorList>
            <person name="Kim T."/>
        </authorList>
    </citation>
    <scope>NUCLEOTIDE SEQUENCE [LARGE SCALE GENOMIC DNA]</scope>
    <source>
        <strain evidence="1">TK-2024</strain>
        <tissue evidence="1">Old leaves</tissue>
    </source>
</reference>
<evidence type="ECO:0000313" key="2">
    <source>
        <dbReference type="Proteomes" id="UP001396334"/>
    </source>
</evidence>
<dbReference type="InterPro" id="IPR053151">
    <property type="entry name" value="RNase_H-like"/>
</dbReference>
<dbReference type="EMBL" id="JBBPBN010000003">
    <property type="protein sequence ID" value="KAK9043856.1"/>
    <property type="molecule type" value="Genomic_DNA"/>
</dbReference>
<accession>A0ABR2U294</accession>
<dbReference type="PANTHER" id="PTHR47723:SF19">
    <property type="entry name" value="POLYNUCLEOTIDYL TRANSFERASE, RIBONUCLEASE H-LIKE SUPERFAMILY PROTEIN"/>
    <property type="match status" value="1"/>
</dbReference>
<name>A0ABR2U294_9ROSI</name>
<comment type="caution">
    <text evidence="1">The sequence shown here is derived from an EMBL/GenBank/DDBJ whole genome shotgun (WGS) entry which is preliminary data.</text>
</comment>
<keyword evidence="2" id="KW-1185">Reference proteome</keyword>
<organism evidence="1 2">
    <name type="scientific">Hibiscus sabdariffa</name>
    <name type="common">roselle</name>
    <dbReference type="NCBI Taxonomy" id="183260"/>
    <lineage>
        <taxon>Eukaryota</taxon>
        <taxon>Viridiplantae</taxon>
        <taxon>Streptophyta</taxon>
        <taxon>Embryophyta</taxon>
        <taxon>Tracheophyta</taxon>
        <taxon>Spermatophyta</taxon>
        <taxon>Magnoliopsida</taxon>
        <taxon>eudicotyledons</taxon>
        <taxon>Gunneridae</taxon>
        <taxon>Pentapetalae</taxon>
        <taxon>rosids</taxon>
        <taxon>malvids</taxon>
        <taxon>Malvales</taxon>
        <taxon>Malvaceae</taxon>
        <taxon>Malvoideae</taxon>
        <taxon>Hibiscus</taxon>
    </lineage>
</organism>
<dbReference type="Proteomes" id="UP001396334">
    <property type="component" value="Unassembled WGS sequence"/>
</dbReference>
<evidence type="ECO:0008006" key="3">
    <source>
        <dbReference type="Google" id="ProtNLM"/>
    </source>
</evidence>
<evidence type="ECO:0000313" key="1">
    <source>
        <dbReference type="EMBL" id="KAK9043856.1"/>
    </source>
</evidence>